<keyword evidence="10" id="KW-1185">Reference proteome</keyword>
<dbReference type="GO" id="GO:0008936">
    <property type="term" value="F:nicotinamidase activity"/>
    <property type="evidence" value="ECO:0007669"/>
    <property type="project" value="UniProtKB-EC"/>
</dbReference>
<dbReference type="AlphaFoldDB" id="A0A317FEG7"/>
<dbReference type="InterPro" id="IPR036380">
    <property type="entry name" value="Isochorismatase-like_sf"/>
</dbReference>
<evidence type="ECO:0000256" key="5">
    <source>
        <dbReference type="ARBA" id="ARBA00037900"/>
    </source>
</evidence>
<sequence length="194" mass="20120">MSVKPLPAGATPELGQGDALLLVDVQADFCPGGALPIEAGDAVVPVLNAWIEAASRAGVPIIASRDHHPGAHPSFAEGGGPWPAHCVQDTPGAAFHHALRLPAGTIHVAKGTRLDRDQYSAFDETGLATALRARGVRRVWIGGLALDVCVRATVLEALREGFEVRLIRDGTRPVEAAAGARALAEMQAAGARIV</sequence>
<evidence type="ECO:0000259" key="8">
    <source>
        <dbReference type="Pfam" id="PF00857"/>
    </source>
</evidence>
<keyword evidence="4" id="KW-0378">Hydrolase</keyword>
<dbReference type="PANTHER" id="PTHR11080:SF2">
    <property type="entry name" value="LD05707P"/>
    <property type="match status" value="1"/>
</dbReference>
<evidence type="ECO:0000256" key="4">
    <source>
        <dbReference type="ARBA" id="ARBA00022801"/>
    </source>
</evidence>
<gene>
    <name evidence="9" type="ORF">DFH01_20650</name>
</gene>
<evidence type="ECO:0000256" key="7">
    <source>
        <dbReference type="ARBA" id="ARBA00043224"/>
    </source>
</evidence>
<comment type="caution">
    <text evidence="9">The sequence shown here is derived from an EMBL/GenBank/DDBJ whole genome shotgun (WGS) entry which is preliminary data.</text>
</comment>
<evidence type="ECO:0000256" key="1">
    <source>
        <dbReference type="ARBA" id="ARBA00006336"/>
    </source>
</evidence>
<comment type="similarity">
    <text evidence="1">Belongs to the isochorismatase family.</text>
</comment>
<dbReference type="GO" id="GO:0046872">
    <property type="term" value="F:metal ion binding"/>
    <property type="evidence" value="ECO:0007669"/>
    <property type="project" value="UniProtKB-KW"/>
</dbReference>
<dbReference type="OrthoDB" id="9791276at2"/>
<dbReference type="PANTHER" id="PTHR11080">
    <property type="entry name" value="PYRAZINAMIDASE/NICOTINAMIDASE"/>
    <property type="match status" value="1"/>
</dbReference>
<dbReference type="Gene3D" id="3.40.50.850">
    <property type="entry name" value="Isochorismatase-like"/>
    <property type="match status" value="1"/>
</dbReference>
<evidence type="ECO:0000256" key="6">
    <source>
        <dbReference type="ARBA" id="ARBA00039017"/>
    </source>
</evidence>
<proteinExistence type="inferred from homology"/>
<organism evidence="9 10">
    <name type="scientific">Falsiroseomonas bella</name>
    <dbReference type="NCBI Taxonomy" id="2184016"/>
    <lineage>
        <taxon>Bacteria</taxon>
        <taxon>Pseudomonadati</taxon>
        <taxon>Pseudomonadota</taxon>
        <taxon>Alphaproteobacteria</taxon>
        <taxon>Acetobacterales</taxon>
        <taxon>Roseomonadaceae</taxon>
        <taxon>Falsiroseomonas</taxon>
    </lineage>
</organism>
<protein>
    <recommendedName>
        <fullName evidence="6">nicotinamidase</fullName>
        <ecNumber evidence="6">3.5.1.19</ecNumber>
    </recommendedName>
    <alternativeName>
        <fullName evidence="7">Nicotinamide deamidase</fullName>
    </alternativeName>
</protein>
<evidence type="ECO:0000313" key="10">
    <source>
        <dbReference type="Proteomes" id="UP000245765"/>
    </source>
</evidence>
<reference evidence="10" key="1">
    <citation type="submission" date="2018-05" db="EMBL/GenBank/DDBJ databases">
        <authorList>
            <person name="Du Z."/>
            <person name="Wang X."/>
        </authorList>
    </citation>
    <scope>NUCLEOTIDE SEQUENCE [LARGE SCALE GENOMIC DNA]</scope>
    <source>
        <strain evidence="10">CQN31</strain>
    </source>
</reference>
<dbReference type="GO" id="GO:0019363">
    <property type="term" value="P:pyridine nucleotide biosynthetic process"/>
    <property type="evidence" value="ECO:0007669"/>
    <property type="project" value="UniProtKB-KW"/>
</dbReference>
<dbReference type="InterPro" id="IPR052347">
    <property type="entry name" value="Isochorismatase_Nicotinamidase"/>
</dbReference>
<evidence type="ECO:0000313" key="9">
    <source>
        <dbReference type="EMBL" id="PWS35966.1"/>
    </source>
</evidence>
<dbReference type="RefSeq" id="WP_109872332.1">
    <property type="nucleotide sequence ID" value="NZ_QGNA01000004.1"/>
</dbReference>
<dbReference type="InterPro" id="IPR000868">
    <property type="entry name" value="Isochorismatase-like_dom"/>
</dbReference>
<feature type="domain" description="Isochorismatase-like" evidence="8">
    <location>
        <begin position="19"/>
        <end position="193"/>
    </location>
</feature>
<dbReference type="Pfam" id="PF00857">
    <property type="entry name" value="Isochorismatase"/>
    <property type="match status" value="1"/>
</dbReference>
<dbReference type="SUPFAM" id="SSF52499">
    <property type="entry name" value="Isochorismatase-like hydrolases"/>
    <property type="match status" value="1"/>
</dbReference>
<keyword evidence="2" id="KW-0662">Pyridine nucleotide biosynthesis</keyword>
<keyword evidence="3" id="KW-0479">Metal-binding</keyword>
<evidence type="ECO:0000256" key="3">
    <source>
        <dbReference type="ARBA" id="ARBA00022723"/>
    </source>
</evidence>
<dbReference type="EC" id="3.5.1.19" evidence="6"/>
<name>A0A317FEG7_9PROT</name>
<dbReference type="Proteomes" id="UP000245765">
    <property type="component" value="Unassembled WGS sequence"/>
</dbReference>
<evidence type="ECO:0000256" key="2">
    <source>
        <dbReference type="ARBA" id="ARBA00022642"/>
    </source>
</evidence>
<comment type="pathway">
    <text evidence="5">Cofactor biosynthesis; nicotinate biosynthesis; nicotinate from nicotinamide: step 1/1.</text>
</comment>
<dbReference type="EMBL" id="QGNA01000004">
    <property type="protein sequence ID" value="PWS35966.1"/>
    <property type="molecule type" value="Genomic_DNA"/>
</dbReference>
<accession>A0A317FEG7</accession>